<dbReference type="InterPro" id="IPR013222">
    <property type="entry name" value="Glyco_hyd_98_carb-bd"/>
</dbReference>
<dbReference type="PANTHER" id="PTHR23150">
    <property type="entry name" value="SULFATASE MODIFYING FACTOR 1, 2"/>
    <property type="match status" value="1"/>
</dbReference>
<organism evidence="6 7">
    <name type="scientific">Bacteroides clarus</name>
    <dbReference type="NCBI Taxonomy" id="626929"/>
    <lineage>
        <taxon>Bacteria</taxon>
        <taxon>Pseudomonadati</taxon>
        <taxon>Bacteroidota</taxon>
        <taxon>Bacteroidia</taxon>
        <taxon>Bacteroidales</taxon>
        <taxon>Bacteroidaceae</taxon>
        <taxon>Bacteroides</taxon>
    </lineage>
</organism>
<dbReference type="InterPro" id="IPR005532">
    <property type="entry name" value="SUMF_dom"/>
</dbReference>
<dbReference type="Pfam" id="PF03781">
    <property type="entry name" value="FGE-sulfatase"/>
    <property type="match status" value="1"/>
</dbReference>
<evidence type="ECO:0000313" key="7">
    <source>
        <dbReference type="Proteomes" id="UP000195386"/>
    </source>
</evidence>
<dbReference type="Gene3D" id="2.60.120.1060">
    <property type="entry name" value="NPCBM/NEW2 domain"/>
    <property type="match status" value="2"/>
</dbReference>
<evidence type="ECO:0000256" key="3">
    <source>
        <dbReference type="PROSITE-ProRule" id="PRU00433"/>
    </source>
</evidence>
<reference evidence="7" key="1">
    <citation type="submission" date="2017-04" db="EMBL/GenBank/DDBJ databases">
        <title>Function of individual gut microbiota members based on whole genome sequencing of pure cultures obtained from chicken caecum.</title>
        <authorList>
            <person name="Medvecky M."/>
            <person name="Cejkova D."/>
            <person name="Polansky O."/>
            <person name="Karasova D."/>
            <person name="Kubasova T."/>
            <person name="Cizek A."/>
            <person name="Rychlik I."/>
        </authorList>
    </citation>
    <scope>NUCLEOTIDE SEQUENCE [LARGE SCALE GENOMIC DNA]</scope>
    <source>
        <strain evidence="7">An43</strain>
    </source>
</reference>
<dbReference type="InterPro" id="IPR009056">
    <property type="entry name" value="Cyt_c-like_dom"/>
</dbReference>
<dbReference type="GO" id="GO:0120147">
    <property type="term" value="F:formylglycine-generating oxidase activity"/>
    <property type="evidence" value="ECO:0007669"/>
    <property type="project" value="TreeGrafter"/>
</dbReference>
<dbReference type="SUPFAM" id="SSF56436">
    <property type="entry name" value="C-type lectin-like"/>
    <property type="match status" value="1"/>
</dbReference>
<dbReference type="InterPro" id="IPR008979">
    <property type="entry name" value="Galactose-bd-like_sf"/>
</dbReference>
<dbReference type="Proteomes" id="UP000195386">
    <property type="component" value="Unassembled WGS sequence"/>
</dbReference>
<dbReference type="InterPro" id="IPR011042">
    <property type="entry name" value="6-blade_b-propeller_TolB-like"/>
</dbReference>
<dbReference type="InterPro" id="IPR016187">
    <property type="entry name" value="CTDL_fold"/>
</dbReference>
<dbReference type="InterPro" id="IPR040698">
    <property type="entry name" value="HZS_alpha_mid"/>
</dbReference>
<keyword evidence="4" id="KW-0732">Signal</keyword>
<dbReference type="Gene3D" id="3.90.1580.10">
    <property type="entry name" value="paralog of FGE (formylglycine-generating enzyme)"/>
    <property type="match status" value="1"/>
</dbReference>
<dbReference type="InterPro" id="IPR042095">
    <property type="entry name" value="SUMF_sf"/>
</dbReference>
<dbReference type="Gene3D" id="2.120.10.30">
    <property type="entry name" value="TolB, C-terminal domain"/>
    <property type="match status" value="1"/>
</dbReference>
<keyword evidence="1 3" id="KW-0479">Metal-binding</keyword>
<dbReference type="GO" id="GO:0009055">
    <property type="term" value="F:electron transfer activity"/>
    <property type="evidence" value="ECO:0007669"/>
    <property type="project" value="InterPro"/>
</dbReference>
<dbReference type="SUPFAM" id="SSF82171">
    <property type="entry name" value="DPP6 N-terminal domain-like"/>
    <property type="match status" value="1"/>
</dbReference>
<name>A0A1Y3Z6B7_9BACE</name>
<comment type="caution">
    <text evidence="6">The sequence shown here is derived from an EMBL/GenBank/DDBJ whole genome shotgun (WGS) entry which is preliminary data.</text>
</comment>
<evidence type="ECO:0000259" key="5">
    <source>
        <dbReference type="PROSITE" id="PS51007"/>
    </source>
</evidence>
<evidence type="ECO:0000256" key="4">
    <source>
        <dbReference type="SAM" id="SignalP"/>
    </source>
</evidence>
<dbReference type="Pfam" id="PF08305">
    <property type="entry name" value="NPCBM"/>
    <property type="match status" value="2"/>
</dbReference>
<dbReference type="Pfam" id="PF18582">
    <property type="entry name" value="HZS_alpha"/>
    <property type="match status" value="1"/>
</dbReference>
<evidence type="ECO:0000256" key="2">
    <source>
        <dbReference type="ARBA" id="ARBA00023004"/>
    </source>
</evidence>
<feature type="signal peptide" evidence="4">
    <location>
        <begin position="1"/>
        <end position="20"/>
    </location>
</feature>
<dbReference type="SUPFAM" id="SSF49785">
    <property type="entry name" value="Galactose-binding domain-like"/>
    <property type="match status" value="1"/>
</dbReference>
<dbReference type="InterPro" id="IPR038637">
    <property type="entry name" value="NPCBM_sf"/>
</dbReference>
<dbReference type="PANTHER" id="PTHR23150:SF19">
    <property type="entry name" value="FORMYLGLYCINE-GENERATING ENZYME"/>
    <property type="match status" value="1"/>
</dbReference>
<gene>
    <name evidence="6" type="ORF">B5F97_01720</name>
</gene>
<dbReference type="GO" id="GO:0020037">
    <property type="term" value="F:heme binding"/>
    <property type="evidence" value="ECO:0007669"/>
    <property type="project" value="InterPro"/>
</dbReference>
<dbReference type="PROSITE" id="PS51007">
    <property type="entry name" value="CYTC"/>
    <property type="match status" value="1"/>
</dbReference>
<proteinExistence type="predicted"/>
<dbReference type="GO" id="GO:0046872">
    <property type="term" value="F:metal ion binding"/>
    <property type="evidence" value="ECO:0007669"/>
    <property type="project" value="UniProtKB-KW"/>
</dbReference>
<dbReference type="EMBL" id="NFII01000001">
    <property type="protein sequence ID" value="OUO03160.1"/>
    <property type="molecule type" value="Genomic_DNA"/>
</dbReference>
<feature type="chain" id="PRO_5011011495" description="Cytochrome c domain-containing protein" evidence="4">
    <location>
        <begin position="21"/>
        <end position="1330"/>
    </location>
</feature>
<evidence type="ECO:0000313" key="6">
    <source>
        <dbReference type="EMBL" id="OUO03160.1"/>
    </source>
</evidence>
<sequence>MNKKLIVMSVCIALSLPIMAQRKVKTKVNAPATWAESIAAAKKQANSEMQRTCLPVVSQVIKAKTAAVPFTADVTGLEEMVLYTWGTVDGTNDDQAVWANAKLIAADGSSIWLNDLKDTFKNTGSGRLRFNENAKGQTVIMRGKQYRRTIMANANSQIVVPLNKRYVRFEAEIGLENRSSSGTAVFRLQGITGAEAATDIIKKYPMESTQFLPFAGSDMKALITTNDASIEKHIATAVVDLLNDKSYFTAQIAQVTAKTSLDEQVIGYLNVAQDAMKVYQLQNALSWLNIRAIEEACNDMAKSKTFDKVANQAKLVQLKQLIASGFSGIYKNDAASLQAASKALSLKREILLANPVLDIDKIIVGRYKIGTTARQVNPRALGTQNNNWSNQTSASRGGFNAEIAELSNLRGDIKTRTIFKPNNGSSVPDLKLHWDAERLMFSMVDTDKRWQVFEVKLDGTGLKKLIETPEKDLEFFDATYLPSGKIIAVSNIGYNGVPCVNGNDEVGNMCLYDPKDGSLRRLTFDQDANWAPTVMNNGRIMYTRWEYTDLTHYFSRFVMHMNPDGTEQKSLYGSGSYFPNSTFDAKPLPGHPSQFIGVISGHHGVTRSGRLMLFDPSKSRKSEKGMLQELPFRDRKIEPIVKDRLVDGVWPQFIKPYPLTDKYFLVTAKLDENSLWGIYLIDVYDNLTLIAEFEGEGLICPIPVKKTPIPPVIPDKITPGSKEATVFIQDIYEGEGLKGVPRGTVKSFRVLAYEYAYNKTPSDHWAQGVQSGWDIKRLLGTVPVEEDGSAIFKIPANTPISLQPLDSEGRAVQWMRSWLTGMPGETVSCVGCHEDQNQLPIPKRVKASQIVPHIIAKPEGGQRSFTFDLEIQPILDRACVACHDGSNNLADFRGGRIDKFSGFGESYLNLHPYVYRQGPEAEIEVLNPYEYHASVSPLVKILKTGHHGVELTDKEWKTLYNWIDFNAPYHGRFNANIFKGVEQISRRTELAEKYANAGVDWQSELRSYAQYLESQEKPLPVKPEKREFKDKEVKVKGWPFDKNVAQAMTMKGGDARMSIELAPGIKMNFVRIPAGSFVMGSNRGHSDYSPAHKQVVKKSFWMGEIEVSNEQFRTIFPEHDSRFDRQLWKDHVHQGYPANKPEQPAIRVSWEEAMDFCKKLSEKTGRNITLPTEAQWEWACRAGSDDTFWYGSLNADFSKFENMADKQLNKMAVRGVDPQPMSENDSWYKYYTYQPKENGVDDGNMLQVKGGSYQANSFGLYDMQGNVAEWTRSDYLPYPYNEKAQGNGIEKVVRGGSWNDHPKTSTAYYRRAYLPWQKVYNVGFRVIIEE</sequence>
<feature type="domain" description="Cytochrome c" evidence="5">
    <location>
        <begin position="856"/>
        <end position="1016"/>
    </location>
</feature>
<protein>
    <recommendedName>
        <fullName evidence="5">Cytochrome c domain-containing protein</fullName>
    </recommendedName>
</protein>
<keyword evidence="2 3" id="KW-0408">Iron</keyword>
<accession>A0A1Y3Z6B7</accession>
<dbReference type="RefSeq" id="WP_087425207.1">
    <property type="nucleotide sequence ID" value="NZ_CAMMFP010000001.1"/>
</dbReference>
<evidence type="ECO:0000256" key="1">
    <source>
        <dbReference type="ARBA" id="ARBA00022723"/>
    </source>
</evidence>
<keyword evidence="3" id="KW-0349">Heme</keyword>
<dbReference type="InterPro" id="IPR051043">
    <property type="entry name" value="Sulfatase_Mod_Factor_Kinase"/>
</dbReference>